<dbReference type="STRING" id="307972.A0A2G8KBL7"/>
<name>A0A2G8KBL7_STIJA</name>
<dbReference type="OrthoDB" id="416119at2759"/>
<dbReference type="Proteomes" id="UP000230750">
    <property type="component" value="Unassembled WGS sequence"/>
</dbReference>
<dbReference type="CDD" id="cd01650">
    <property type="entry name" value="RT_nLTR_like"/>
    <property type="match status" value="1"/>
</dbReference>
<reference evidence="2 3" key="1">
    <citation type="journal article" date="2017" name="PLoS Biol.">
        <title>The sea cucumber genome provides insights into morphological evolution and visceral regeneration.</title>
        <authorList>
            <person name="Zhang X."/>
            <person name="Sun L."/>
            <person name="Yuan J."/>
            <person name="Sun Y."/>
            <person name="Gao Y."/>
            <person name="Zhang L."/>
            <person name="Li S."/>
            <person name="Dai H."/>
            <person name="Hamel J.F."/>
            <person name="Liu C."/>
            <person name="Yu Y."/>
            <person name="Liu S."/>
            <person name="Lin W."/>
            <person name="Guo K."/>
            <person name="Jin S."/>
            <person name="Xu P."/>
            <person name="Storey K.B."/>
            <person name="Huan P."/>
            <person name="Zhang T."/>
            <person name="Zhou Y."/>
            <person name="Zhang J."/>
            <person name="Lin C."/>
            <person name="Li X."/>
            <person name="Xing L."/>
            <person name="Huo D."/>
            <person name="Sun M."/>
            <person name="Wang L."/>
            <person name="Mercier A."/>
            <person name="Li F."/>
            <person name="Yang H."/>
            <person name="Xiang J."/>
        </authorList>
    </citation>
    <scope>NUCLEOTIDE SEQUENCE [LARGE SCALE GENOMIC DNA]</scope>
    <source>
        <strain evidence="2">Shaxun</strain>
        <tissue evidence="2">Muscle</tissue>
    </source>
</reference>
<proteinExistence type="predicted"/>
<evidence type="ECO:0000313" key="2">
    <source>
        <dbReference type="EMBL" id="PIK45404.1"/>
    </source>
</evidence>
<dbReference type="InterPro" id="IPR043502">
    <property type="entry name" value="DNA/RNA_pol_sf"/>
</dbReference>
<gene>
    <name evidence="2" type="ORF">BSL78_17735</name>
</gene>
<dbReference type="Pfam" id="PF00078">
    <property type="entry name" value="RVT_1"/>
    <property type="match status" value="1"/>
</dbReference>
<keyword evidence="3" id="KW-1185">Reference proteome</keyword>
<dbReference type="PANTHER" id="PTHR31635:SF196">
    <property type="entry name" value="REVERSE TRANSCRIPTASE DOMAIN-CONTAINING PROTEIN-RELATED"/>
    <property type="match status" value="1"/>
</dbReference>
<dbReference type="AlphaFoldDB" id="A0A2G8KBL7"/>
<comment type="caution">
    <text evidence="2">The sequence shown here is derived from an EMBL/GenBank/DDBJ whole genome shotgun (WGS) entry which is preliminary data.</text>
</comment>
<sequence>MPLLASESQTCSVPGRSIHHNLLLCRDIIDYVKDSQTPCALISIDQEKAFDKVNWDFLHRILLKFKLGENFRKWIRILYNGITSRILINGHLSDDVRIKRGVRQGCPLSPSLYVLFIEPLARFINLSKNIRGFTIPGAGGKVVKLLQYADDTTCIGTNGSDIRQFFHAFELFHKATGATINMNKTAGLKLGGFVGRKLPGNIDWKDTEIKITGVVFGTVNAVTSNWSQKLETAKNCLNAWKSRQLSLIELVSRKVVTLSKTEGGLGLDRVGEKASALLVKPILPVLSGDFSLPHLMFVRYLIAKPLRACFPILWSNSKPNSDSGTVTLNTACNHIKAIFHRNRAFVDEVKQLKDIVRHLRHEVVRPSVENHDPDRPWKDIWKRAFNPVLENKLTVFAWRLVHKVLFTRAKLQLWGIGNGLCPHTNCRKKETIDHVFWECSSTIGILHWTFRSFQLLFGNNATLRKELFLYGTPSPSGDTAAFDRAWFIFTVTKYFMWRSRCLLTFENRRLSDDDVINMIKSDVNERVRADFIRLPEVKFNKVWVKGSSFVSVVNNQPVVSLP</sequence>
<organism evidence="2 3">
    <name type="scientific">Stichopus japonicus</name>
    <name type="common">Sea cucumber</name>
    <dbReference type="NCBI Taxonomy" id="307972"/>
    <lineage>
        <taxon>Eukaryota</taxon>
        <taxon>Metazoa</taxon>
        <taxon>Echinodermata</taxon>
        <taxon>Eleutherozoa</taxon>
        <taxon>Echinozoa</taxon>
        <taxon>Holothuroidea</taxon>
        <taxon>Aspidochirotacea</taxon>
        <taxon>Aspidochirotida</taxon>
        <taxon>Stichopodidae</taxon>
        <taxon>Apostichopus</taxon>
    </lineage>
</organism>
<dbReference type="Pfam" id="PF13966">
    <property type="entry name" value="zf-RVT"/>
    <property type="match status" value="1"/>
</dbReference>
<keyword evidence="2" id="KW-0808">Transferase</keyword>
<dbReference type="SUPFAM" id="SSF56672">
    <property type="entry name" value="DNA/RNA polymerases"/>
    <property type="match status" value="1"/>
</dbReference>
<dbReference type="InterPro" id="IPR000477">
    <property type="entry name" value="RT_dom"/>
</dbReference>
<accession>A0A2G8KBL7</accession>
<dbReference type="InterPro" id="IPR026960">
    <property type="entry name" value="RVT-Znf"/>
</dbReference>
<evidence type="ECO:0000313" key="3">
    <source>
        <dbReference type="Proteomes" id="UP000230750"/>
    </source>
</evidence>
<evidence type="ECO:0000259" key="1">
    <source>
        <dbReference type="PROSITE" id="PS50878"/>
    </source>
</evidence>
<dbReference type="PANTHER" id="PTHR31635">
    <property type="entry name" value="REVERSE TRANSCRIPTASE DOMAIN-CONTAINING PROTEIN-RELATED"/>
    <property type="match status" value="1"/>
</dbReference>
<feature type="domain" description="Reverse transcriptase" evidence="1">
    <location>
        <begin position="1"/>
        <end position="198"/>
    </location>
</feature>
<keyword evidence="2" id="KW-0548">Nucleotidyltransferase</keyword>
<keyword evidence="2" id="KW-0695">RNA-directed DNA polymerase</keyword>
<dbReference type="EMBL" id="MRZV01000715">
    <property type="protein sequence ID" value="PIK45404.1"/>
    <property type="molecule type" value="Genomic_DNA"/>
</dbReference>
<dbReference type="GO" id="GO:0003964">
    <property type="term" value="F:RNA-directed DNA polymerase activity"/>
    <property type="evidence" value="ECO:0007669"/>
    <property type="project" value="UniProtKB-KW"/>
</dbReference>
<protein>
    <submittedName>
        <fullName evidence="2">Reverse transcriptase</fullName>
    </submittedName>
</protein>
<dbReference type="PROSITE" id="PS50878">
    <property type="entry name" value="RT_POL"/>
    <property type="match status" value="1"/>
</dbReference>